<dbReference type="Pfam" id="PF13411">
    <property type="entry name" value="MerR_1"/>
    <property type="match status" value="1"/>
</dbReference>
<proteinExistence type="predicted"/>
<keyword evidence="1" id="KW-0238">DNA-binding</keyword>
<dbReference type="GO" id="GO:0003700">
    <property type="term" value="F:DNA-binding transcription factor activity"/>
    <property type="evidence" value="ECO:0007669"/>
    <property type="project" value="InterPro"/>
</dbReference>
<evidence type="ECO:0000259" key="2">
    <source>
        <dbReference type="PROSITE" id="PS50937"/>
    </source>
</evidence>
<dbReference type="PROSITE" id="PS50937">
    <property type="entry name" value="HTH_MERR_2"/>
    <property type="match status" value="1"/>
</dbReference>
<reference evidence="3 4" key="1">
    <citation type="journal article" date="2009" name="Stand. Genomic Sci.">
        <title>Complete genome sequence of Sanguibacter keddieii type strain (ST-74).</title>
        <authorList>
            <person name="Ivanova N."/>
            <person name="Sikorski J."/>
            <person name="Sims D."/>
            <person name="Brettin T."/>
            <person name="Detter J.C."/>
            <person name="Han C."/>
            <person name="Lapidus A."/>
            <person name="Copeland A."/>
            <person name="Glavina Del Rio T."/>
            <person name="Nolan M."/>
            <person name="Chen F."/>
            <person name="Lucas S."/>
            <person name="Tice H."/>
            <person name="Cheng J.F."/>
            <person name="Bruce D."/>
            <person name="Goodwin L."/>
            <person name="Pitluck S."/>
            <person name="Pati A."/>
            <person name="Mavromatis K."/>
            <person name="Chen A."/>
            <person name="Palaniappan K."/>
            <person name="D'haeseleer P."/>
            <person name="Chain P."/>
            <person name="Bristow J."/>
            <person name="Eisen J.A."/>
            <person name="Markowitz V."/>
            <person name="Hugenholtz P."/>
            <person name="Goker M."/>
            <person name="Pukall R."/>
            <person name="Klenk H.P."/>
            <person name="Kyrpides N.C."/>
        </authorList>
    </citation>
    <scope>NUCLEOTIDE SEQUENCE [LARGE SCALE GENOMIC DNA]</scope>
    <source>
        <strain evidence="4">ATCC 51767 / DSM 10542 / NCFB 3025 / ST-74</strain>
    </source>
</reference>
<dbReference type="InterPro" id="IPR000551">
    <property type="entry name" value="MerR-type_HTH_dom"/>
</dbReference>
<sequence length="145" mass="15640">MRIGDVAARSGVSVRSLRYYEQQGLITSDRTSGGQRDYAEGVVDRVRLVQHFYSAGLPSRTIAEILPSVDAGQATPGALELLVRERDRMASTIDDLTATLGRLRDVIDHAEHSDPVRCAARATVVSVDGDTSLNLKPAPRAARPA</sequence>
<dbReference type="AlphaFoldDB" id="D1BDH2"/>
<evidence type="ECO:0000256" key="1">
    <source>
        <dbReference type="ARBA" id="ARBA00023125"/>
    </source>
</evidence>
<dbReference type="PANTHER" id="PTHR30204">
    <property type="entry name" value="REDOX-CYCLING DRUG-SENSING TRANSCRIPTIONAL ACTIVATOR SOXR"/>
    <property type="match status" value="1"/>
</dbReference>
<dbReference type="Gene3D" id="1.10.1660.10">
    <property type="match status" value="1"/>
</dbReference>
<dbReference type="HOGENOM" id="CLU_060077_4_0_11"/>
<dbReference type="InterPro" id="IPR009061">
    <property type="entry name" value="DNA-bd_dom_put_sf"/>
</dbReference>
<accession>D1BDH2</accession>
<dbReference type="PANTHER" id="PTHR30204:SF97">
    <property type="entry name" value="MERR FAMILY REGULATORY PROTEIN"/>
    <property type="match status" value="1"/>
</dbReference>
<dbReference type="GO" id="GO:0003677">
    <property type="term" value="F:DNA binding"/>
    <property type="evidence" value="ECO:0007669"/>
    <property type="project" value="UniProtKB-KW"/>
</dbReference>
<dbReference type="SUPFAM" id="SSF46955">
    <property type="entry name" value="Putative DNA-binding domain"/>
    <property type="match status" value="1"/>
</dbReference>
<evidence type="ECO:0000313" key="3">
    <source>
        <dbReference type="EMBL" id="ACZ21034.1"/>
    </source>
</evidence>
<organism evidence="3 4">
    <name type="scientific">Sanguibacter keddieii (strain ATCC 51767 / DSM 10542 / NCFB 3025 / ST-74)</name>
    <dbReference type="NCBI Taxonomy" id="446469"/>
    <lineage>
        <taxon>Bacteria</taxon>
        <taxon>Bacillati</taxon>
        <taxon>Actinomycetota</taxon>
        <taxon>Actinomycetes</taxon>
        <taxon>Micrococcales</taxon>
        <taxon>Sanguibacteraceae</taxon>
        <taxon>Sanguibacter</taxon>
    </lineage>
</organism>
<protein>
    <submittedName>
        <fullName evidence="3">Predicted transcriptional regulator</fullName>
    </submittedName>
</protein>
<feature type="domain" description="HTH merR-type" evidence="2">
    <location>
        <begin position="1"/>
        <end position="68"/>
    </location>
</feature>
<gene>
    <name evidence="3" type="ordered locus">Sked_10880</name>
</gene>
<keyword evidence="4" id="KW-1185">Reference proteome</keyword>
<dbReference type="PROSITE" id="PS00552">
    <property type="entry name" value="HTH_MERR_1"/>
    <property type="match status" value="1"/>
</dbReference>
<dbReference type="STRING" id="446469.Sked_10880"/>
<dbReference type="SMART" id="SM00422">
    <property type="entry name" value="HTH_MERR"/>
    <property type="match status" value="1"/>
</dbReference>
<name>D1BDH2_SANKS</name>
<dbReference type="Proteomes" id="UP000000322">
    <property type="component" value="Chromosome"/>
</dbReference>
<dbReference type="EMBL" id="CP001819">
    <property type="protein sequence ID" value="ACZ21034.1"/>
    <property type="molecule type" value="Genomic_DNA"/>
</dbReference>
<dbReference type="InterPro" id="IPR047057">
    <property type="entry name" value="MerR_fam"/>
</dbReference>
<dbReference type="eggNOG" id="COG0789">
    <property type="taxonomic scope" value="Bacteria"/>
</dbReference>
<dbReference type="OrthoDB" id="5242095at2"/>
<dbReference type="PRINTS" id="PR00040">
    <property type="entry name" value="HTHMERR"/>
</dbReference>
<evidence type="ECO:0000313" key="4">
    <source>
        <dbReference type="Proteomes" id="UP000000322"/>
    </source>
</evidence>
<dbReference type="RefSeq" id="WP_012866103.1">
    <property type="nucleotide sequence ID" value="NC_013521.1"/>
</dbReference>
<dbReference type="KEGG" id="ske:Sked_10880"/>